<name>A0A977K9A7_9CREN</name>
<evidence type="ECO:0000313" key="7">
    <source>
        <dbReference type="Proteomes" id="UP001063698"/>
    </source>
</evidence>
<proteinExistence type="predicted"/>
<dbReference type="Proteomes" id="UP001063698">
    <property type="component" value="Chromosome"/>
</dbReference>
<dbReference type="GO" id="GO:0051539">
    <property type="term" value="F:4 iron, 4 sulfur cluster binding"/>
    <property type="evidence" value="ECO:0007669"/>
    <property type="project" value="UniProtKB-KW"/>
</dbReference>
<evidence type="ECO:0000256" key="2">
    <source>
        <dbReference type="ARBA" id="ARBA00022723"/>
    </source>
</evidence>
<dbReference type="InterPro" id="IPR050572">
    <property type="entry name" value="Fe-S_Ferredoxin"/>
</dbReference>
<dbReference type="PROSITE" id="PS00198">
    <property type="entry name" value="4FE4S_FER_1"/>
    <property type="match status" value="2"/>
</dbReference>
<gene>
    <name evidence="6" type="ORF">IPA_03500</name>
</gene>
<reference evidence="6" key="1">
    <citation type="submission" date="2013-11" db="EMBL/GenBank/DDBJ databases">
        <title>Comparative genomics of Ignicoccus.</title>
        <authorList>
            <person name="Podar M."/>
        </authorList>
    </citation>
    <scope>NUCLEOTIDE SEQUENCE</scope>
    <source>
        <strain evidence="6">DSM 13166</strain>
    </source>
</reference>
<dbReference type="GO" id="GO:0046872">
    <property type="term" value="F:metal ion binding"/>
    <property type="evidence" value="ECO:0007669"/>
    <property type="project" value="UniProtKB-KW"/>
</dbReference>
<keyword evidence="4" id="KW-0411">Iron-sulfur</keyword>
<dbReference type="KEGG" id="ipc:IPA_03500"/>
<keyword evidence="7" id="KW-1185">Reference proteome</keyword>
<dbReference type="PANTHER" id="PTHR43687">
    <property type="entry name" value="ADENYLYLSULFATE REDUCTASE, BETA SUBUNIT"/>
    <property type="match status" value="1"/>
</dbReference>
<dbReference type="AlphaFoldDB" id="A0A977K9A7"/>
<organism evidence="6 7">
    <name type="scientific">Ignicoccus pacificus DSM 13166</name>
    <dbReference type="NCBI Taxonomy" id="940294"/>
    <lineage>
        <taxon>Archaea</taxon>
        <taxon>Thermoproteota</taxon>
        <taxon>Thermoprotei</taxon>
        <taxon>Desulfurococcales</taxon>
        <taxon>Desulfurococcaceae</taxon>
        <taxon>Ignicoccus</taxon>
    </lineage>
</organism>
<dbReference type="Pfam" id="PF13187">
    <property type="entry name" value="Fer4_9"/>
    <property type="match status" value="1"/>
</dbReference>
<keyword evidence="3" id="KW-0408">Iron</keyword>
<evidence type="ECO:0000313" key="6">
    <source>
        <dbReference type="EMBL" id="UXD21367.1"/>
    </source>
</evidence>
<dbReference type="EMBL" id="CP006868">
    <property type="protein sequence ID" value="UXD21367.1"/>
    <property type="molecule type" value="Genomic_DNA"/>
</dbReference>
<protein>
    <submittedName>
        <fullName evidence="6">Ferredoxin</fullName>
    </submittedName>
</protein>
<dbReference type="PROSITE" id="PS51379">
    <property type="entry name" value="4FE4S_FER_2"/>
    <property type="match status" value="2"/>
</dbReference>
<dbReference type="SUPFAM" id="SSF54862">
    <property type="entry name" value="4Fe-4S ferredoxins"/>
    <property type="match status" value="1"/>
</dbReference>
<dbReference type="Gene3D" id="3.30.70.20">
    <property type="match status" value="1"/>
</dbReference>
<evidence type="ECO:0000256" key="4">
    <source>
        <dbReference type="ARBA" id="ARBA00023014"/>
    </source>
</evidence>
<sequence length="85" mass="9478">MKEKFKVVIREWCKGCPICVDVCPAPGNVFEIVDGKPKVARTELCFGCGLCAELCPAKAIEIEGLIKPHRLPFNEYIRSLVARMV</sequence>
<dbReference type="GO" id="GO:0016491">
    <property type="term" value="F:oxidoreductase activity"/>
    <property type="evidence" value="ECO:0007669"/>
    <property type="project" value="UniProtKB-ARBA"/>
</dbReference>
<accession>A0A977K9A7</accession>
<evidence type="ECO:0000256" key="3">
    <source>
        <dbReference type="ARBA" id="ARBA00023004"/>
    </source>
</evidence>
<keyword evidence="2" id="KW-0479">Metal-binding</keyword>
<feature type="domain" description="4Fe-4S ferredoxin-type" evidence="5">
    <location>
        <begin position="35"/>
        <end position="65"/>
    </location>
</feature>
<keyword evidence="1" id="KW-0004">4Fe-4S</keyword>
<evidence type="ECO:0000259" key="5">
    <source>
        <dbReference type="PROSITE" id="PS51379"/>
    </source>
</evidence>
<dbReference type="InterPro" id="IPR017900">
    <property type="entry name" value="4Fe4S_Fe_S_CS"/>
</dbReference>
<evidence type="ECO:0000256" key="1">
    <source>
        <dbReference type="ARBA" id="ARBA00022485"/>
    </source>
</evidence>
<dbReference type="InterPro" id="IPR017896">
    <property type="entry name" value="4Fe4S_Fe-S-bd"/>
</dbReference>
<feature type="domain" description="4Fe-4S ferredoxin-type" evidence="5">
    <location>
        <begin position="4"/>
        <end position="34"/>
    </location>
</feature>
<dbReference type="PANTHER" id="PTHR43687:SF1">
    <property type="entry name" value="FERREDOXIN III"/>
    <property type="match status" value="1"/>
</dbReference>